<reference evidence="4" key="1">
    <citation type="submission" date="2017-02" db="UniProtKB">
        <authorList>
            <consortium name="WormBaseParasite"/>
        </authorList>
    </citation>
    <scope>IDENTIFICATION</scope>
</reference>
<gene>
    <name evidence="2" type="ORF">NBR_LOCUS21025</name>
</gene>
<sequence length="411" mass="46450">MFSIQGVLQANVRLTDKDFYERHENGQERWRDTSQRDDSDDDDVEENNSRMKEDAVNSEISNAFSNKQSFSCPLAKPQLHTGDSLADLSPEDIDVVAAMGDALPAGRGLWEGTNVEFRGAAFPIGGDANIDGLVTIPNILLEFNEQLVGVSHGMGKRSRLPDYQLNVAESETETEDLPSQATELVRRIHALMAMKELRRKWVLVIIATGTEEVMNTISNRRRFRRLPVSSSHGQSQYSCFHPNFIPSYSPPLDAGASPESLPFGADQWPMWDGYRLIWQYLGVADELSTSPRCHCLESISKRRYRALMVEWGEVFVRVQNEFNSLNHSTFGVLAIPRLPIHSREPQSLLVPGKPELNRKGHTYAAKWLWNRLMAGPSFNVSNMIFSQDSYYCPSVVSETISNIRRLLLFLN</sequence>
<dbReference type="GO" id="GO:0004620">
    <property type="term" value="F:phospholipase activity"/>
    <property type="evidence" value="ECO:0007669"/>
    <property type="project" value="InterPro"/>
</dbReference>
<protein>
    <submittedName>
        <fullName evidence="4">IU_nuc_hydro domain-containing protein</fullName>
    </submittedName>
</protein>
<dbReference type="EMBL" id="UYSL01025808">
    <property type="protein sequence ID" value="VDL84763.1"/>
    <property type="molecule type" value="Genomic_DNA"/>
</dbReference>
<dbReference type="PANTHER" id="PTHR21325">
    <property type="entry name" value="PHOSPHOLIPASE B, PLB1"/>
    <property type="match status" value="1"/>
</dbReference>
<organism evidence="4">
    <name type="scientific">Nippostrongylus brasiliensis</name>
    <name type="common">Rat hookworm</name>
    <dbReference type="NCBI Taxonomy" id="27835"/>
    <lineage>
        <taxon>Eukaryota</taxon>
        <taxon>Metazoa</taxon>
        <taxon>Ecdysozoa</taxon>
        <taxon>Nematoda</taxon>
        <taxon>Chromadorea</taxon>
        <taxon>Rhabditida</taxon>
        <taxon>Rhabditina</taxon>
        <taxon>Rhabditomorpha</taxon>
        <taxon>Strongyloidea</taxon>
        <taxon>Heligmosomidae</taxon>
        <taxon>Nippostrongylus</taxon>
    </lineage>
</organism>
<name>A0A0N4YUV2_NIPBR</name>
<dbReference type="OMA" id="HSYAAKW"/>
<proteinExistence type="predicted"/>
<dbReference type="InterPro" id="IPR038885">
    <property type="entry name" value="PLB1"/>
</dbReference>
<evidence type="ECO:0000313" key="4">
    <source>
        <dbReference type="WBParaSite" id="NBR_0002102401-mRNA-1"/>
    </source>
</evidence>
<dbReference type="PANTHER" id="PTHR21325:SF23">
    <property type="entry name" value="LIPASE_GDSL DOMAIN-CONTAINING PROTEIN"/>
    <property type="match status" value="1"/>
</dbReference>
<keyword evidence="3" id="KW-1185">Reference proteome</keyword>
<reference evidence="2 3" key="2">
    <citation type="submission" date="2018-11" db="EMBL/GenBank/DDBJ databases">
        <authorList>
            <consortium name="Pathogen Informatics"/>
        </authorList>
    </citation>
    <scope>NUCLEOTIDE SEQUENCE [LARGE SCALE GENOMIC DNA]</scope>
</reference>
<dbReference type="AlphaFoldDB" id="A0A0N4YUV2"/>
<evidence type="ECO:0000313" key="3">
    <source>
        <dbReference type="Proteomes" id="UP000271162"/>
    </source>
</evidence>
<dbReference type="STRING" id="27835.A0A0N4YUV2"/>
<evidence type="ECO:0000313" key="2">
    <source>
        <dbReference type="EMBL" id="VDL84763.1"/>
    </source>
</evidence>
<dbReference type="WBParaSite" id="NBR_0002102401-mRNA-1">
    <property type="protein sequence ID" value="NBR_0002102401-mRNA-1"/>
    <property type="gene ID" value="NBR_0002102401"/>
</dbReference>
<dbReference type="GO" id="GO:0006644">
    <property type="term" value="P:phospholipid metabolic process"/>
    <property type="evidence" value="ECO:0007669"/>
    <property type="project" value="TreeGrafter"/>
</dbReference>
<dbReference type="Proteomes" id="UP000271162">
    <property type="component" value="Unassembled WGS sequence"/>
</dbReference>
<feature type="compositionally biased region" description="Basic and acidic residues" evidence="1">
    <location>
        <begin position="24"/>
        <end position="37"/>
    </location>
</feature>
<evidence type="ECO:0000256" key="1">
    <source>
        <dbReference type="SAM" id="MobiDB-lite"/>
    </source>
</evidence>
<accession>A0A0N4YUV2</accession>
<feature type="region of interest" description="Disordered" evidence="1">
    <location>
        <begin position="24"/>
        <end position="57"/>
    </location>
</feature>